<dbReference type="SUPFAM" id="SSF48452">
    <property type="entry name" value="TPR-like"/>
    <property type="match status" value="1"/>
</dbReference>
<keyword evidence="12" id="KW-1185">Reference proteome</keyword>
<feature type="modified residue" description="4-aspartylphosphate" evidence="6">
    <location>
        <position position="54"/>
    </location>
</feature>
<evidence type="ECO:0000256" key="7">
    <source>
        <dbReference type="PROSITE-ProRule" id="PRU00339"/>
    </source>
</evidence>
<proteinExistence type="inferred from homology"/>
<evidence type="ECO:0000313" key="11">
    <source>
        <dbReference type="EMBL" id="ANS76798.1"/>
    </source>
</evidence>
<feature type="repeat" description="TPR" evidence="7">
    <location>
        <begin position="298"/>
        <end position="331"/>
    </location>
</feature>
<dbReference type="STRING" id="1462996.AWM70_21260"/>
<keyword evidence="6" id="KW-0597">Phosphoprotein</keyword>
<gene>
    <name evidence="11" type="ORF">AWM70_21260</name>
</gene>
<dbReference type="SMART" id="SM00862">
    <property type="entry name" value="Trans_reg_C"/>
    <property type="match status" value="1"/>
</dbReference>
<dbReference type="InterPro" id="IPR036388">
    <property type="entry name" value="WH-like_DNA-bd_sf"/>
</dbReference>
<keyword evidence="7" id="KW-0802">TPR repeat</keyword>
<dbReference type="PROSITE" id="PS50110">
    <property type="entry name" value="RESPONSE_REGULATORY"/>
    <property type="match status" value="1"/>
</dbReference>
<dbReference type="InterPro" id="IPR011006">
    <property type="entry name" value="CheY-like_superfamily"/>
</dbReference>
<dbReference type="PROSITE" id="PS50005">
    <property type="entry name" value="TPR"/>
    <property type="match status" value="1"/>
</dbReference>
<dbReference type="PROSITE" id="PS51755">
    <property type="entry name" value="OMPR_PHOB"/>
    <property type="match status" value="1"/>
</dbReference>
<dbReference type="Pfam" id="PF00072">
    <property type="entry name" value="Response_reg"/>
    <property type="match status" value="1"/>
</dbReference>
<dbReference type="OrthoDB" id="3190595at2"/>
<feature type="domain" description="Response regulatory" evidence="9">
    <location>
        <begin position="3"/>
        <end position="117"/>
    </location>
</feature>
<accession>A0A1B1N5S5</accession>
<evidence type="ECO:0000313" key="12">
    <source>
        <dbReference type="Proteomes" id="UP000092573"/>
    </source>
</evidence>
<dbReference type="GO" id="GO:0003677">
    <property type="term" value="F:DNA binding"/>
    <property type="evidence" value="ECO:0007669"/>
    <property type="project" value="UniProtKB-UniRule"/>
</dbReference>
<feature type="DNA-binding region" description="OmpR/PhoB-type" evidence="8">
    <location>
        <begin position="136"/>
        <end position="238"/>
    </location>
</feature>
<dbReference type="InterPro" id="IPR051677">
    <property type="entry name" value="AfsR-DnrI-RedD_regulator"/>
</dbReference>
<protein>
    <recommendedName>
        <fullName evidence="13">Response regulatory domain-containing protein</fullName>
    </recommendedName>
</protein>
<dbReference type="SUPFAM" id="SSF52172">
    <property type="entry name" value="CheY-like"/>
    <property type="match status" value="1"/>
</dbReference>
<evidence type="ECO:0000259" key="9">
    <source>
        <dbReference type="PROSITE" id="PS50110"/>
    </source>
</evidence>
<evidence type="ECO:0008006" key="13">
    <source>
        <dbReference type="Google" id="ProtNLM"/>
    </source>
</evidence>
<evidence type="ECO:0000256" key="4">
    <source>
        <dbReference type="ARBA" id="ARBA00023125"/>
    </source>
</evidence>
<keyword evidence="2" id="KW-0902">Two-component regulatory system</keyword>
<dbReference type="InterPro" id="IPR016032">
    <property type="entry name" value="Sig_transdc_resp-reg_C-effctor"/>
</dbReference>
<comment type="similarity">
    <text evidence="1">Belongs to the AfsR/DnrI/RedD regulatory family.</text>
</comment>
<evidence type="ECO:0000259" key="10">
    <source>
        <dbReference type="PROSITE" id="PS51755"/>
    </source>
</evidence>
<dbReference type="SUPFAM" id="SSF46894">
    <property type="entry name" value="C-terminal effector domain of the bipartite response regulators"/>
    <property type="match status" value="1"/>
</dbReference>
<dbReference type="PANTHER" id="PTHR35807:SF2">
    <property type="entry name" value="TRANSCRIPTIONAL ACTIVATOR DOMAIN"/>
    <property type="match status" value="1"/>
</dbReference>
<keyword evidence="4 8" id="KW-0238">DNA-binding</keyword>
<reference evidence="11 12" key="1">
    <citation type="submission" date="2016-01" db="EMBL/GenBank/DDBJ databases">
        <title>Complete Genome Sequence of Paenibacillus yonginensis DCY84, a novel Plant Growth-Promoting Bacteria with Elicitation of Induced Systemic Resistance.</title>
        <authorList>
            <person name="Kim Y.J."/>
            <person name="Yang D.C."/>
            <person name="Sukweenadhi J."/>
        </authorList>
    </citation>
    <scope>NUCLEOTIDE SEQUENCE [LARGE SCALE GENOMIC DNA]</scope>
    <source>
        <strain evidence="11 12">DCY84</strain>
    </source>
</reference>
<evidence type="ECO:0000256" key="1">
    <source>
        <dbReference type="ARBA" id="ARBA00005820"/>
    </source>
</evidence>
<dbReference type="Pfam" id="PF03704">
    <property type="entry name" value="BTAD"/>
    <property type="match status" value="1"/>
</dbReference>
<organism evidence="11 12">
    <name type="scientific">Paenibacillus yonginensis</name>
    <dbReference type="NCBI Taxonomy" id="1462996"/>
    <lineage>
        <taxon>Bacteria</taxon>
        <taxon>Bacillati</taxon>
        <taxon>Bacillota</taxon>
        <taxon>Bacilli</taxon>
        <taxon>Bacillales</taxon>
        <taxon>Paenibacillaceae</taxon>
        <taxon>Paenibacillus</taxon>
    </lineage>
</organism>
<dbReference type="EMBL" id="CP014167">
    <property type="protein sequence ID" value="ANS76798.1"/>
    <property type="molecule type" value="Genomic_DNA"/>
</dbReference>
<dbReference type="InterPro" id="IPR005158">
    <property type="entry name" value="BTAD"/>
</dbReference>
<dbReference type="Proteomes" id="UP000092573">
    <property type="component" value="Chromosome"/>
</dbReference>
<dbReference type="Pfam" id="PF00486">
    <property type="entry name" value="Trans_reg_C"/>
    <property type="match status" value="1"/>
</dbReference>
<dbReference type="InterPro" id="IPR001867">
    <property type="entry name" value="OmpR/PhoB-type_DNA-bd"/>
</dbReference>
<evidence type="ECO:0000256" key="8">
    <source>
        <dbReference type="PROSITE-ProRule" id="PRU01091"/>
    </source>
</evidence>
<feature type="domain" description="OmpR/PhoB-type" evidence="10">
    <location>
        <begin position="136"/>
        <end position="238"/>
    </location>
</feature>
<dbReference type="Gene3D" id="3.40.50.2300">
    <property type="match status" value="1"/>
</dbReference>
<keyword evidence="3" id="KW-0805">Transcription regulation</keyword>
<dbReference type="RefSeq" id="WP_083180477.1">
    <property type="nucleotide sequence ID" value="NZ_CP014167.1"/>
</dbReference>
<evidence type="ECO:0000256" key="6">
    <source>
        <dbReference type="PROSITE-ProRule" id="PRU00169"/>
    </source>
</evidence>
<dbReference type="InterPro" id="IPR019734">
    <property type="entry name" value="TPR_rpt"/>
</dbReference>
<dbReference type="PANTHER" id="PTHR35807">
    <property type="entry name" value="TRANSCRIPTIONAL REGULATOR REDD-RELATED"/>
    <property type="match status" value="1"/>
</dbReference>
<dbReference type="SMART" id="SM00448">
    <property type="entry name" value="REC"/>
    <property type="match status" value="1"/>
</dbReference>
<keyword evidence="5" id="KW-0804">Transcription</keyword>
<dbReference type="InterPro" id="IPR001789">
    <property type="entry name" value="Sig_transdc_resp-reg_receiver"/>
</dbReference>
<evidence type="ECO:0000256" key="2">
    <source>
        <dbReference type="ARBA" id="ARBA00023012"/>
    </source>
</evidence>
<evidence type="ECO:0000256" key="3">
    <source>
        <dbReference type="ARBA" id="ARBA00023015"/>
    </source>
</evidence>
<dbReference type="AlphaFoldDB" id="A0A1B1N5S5"/>
<dbReference type="KEGG" id="pyg:AWM70_21260"/>
<dbReference type="SMART" id="SM01043">
    <property type="entry name" value="BTAD"/>
    <property type="match status" value="1"/>
</dbReference>
<evidence type="ECO:0000256" key="5">
    <source>
        <dbReference type="ARBA" id="ARBA00023163"/>
    </source>
</evidence>
<dbReference type="GO" id="GO:0000160">
    <property type="term" value="P:phosphorelay signal transduction system"/>
    <property type="evidence" value="ECO:0007669"/>
    <property type="project" value="UniProtKB-KW"/>
</dbReference>
<dbReference type="Gene3D" id="1.25.40.10">
    <property type="entry name" value="Tetratricopeptide repeat domain"/>
    <property type="match status" value="1"/>
</dbReference>
<dbReference type="InterPro" id="IPR011990">
    <property type="entry name" value="TPR-like_helical_dom_sf"/>
</dbReference>
<name>A0A1B1N5S5_9BACL</name>
<dbReference type="GO" id="GO:0006355">
    <property type="term" value="P:regulation of DNA-templated transcription"/>
    <property type="evidence" value="ECO:0007669"/>
    <property type="project" value="InterPro"/>
</dbReference>
<sequence length="392" mass="45049">MIRALLIDDENLALRHLENLLWQLPDIESIESYTDPVQAITIASEYNPNVIFLDIAMPGLNGMQAAEMLQQACPEANVVFVTAYDAYAIEAFELNALDYVLKPVQKSRLEKTIQRLADRLSLHSQQEQQEAGAEERIFCCFHSLRLISAAQDPSARSEIPLRWRTSKAQELFAYLLHNRNRFVSKDALLQQFWPEYDFKKASTHLYTTIYHVRQCLKQARIQAEIINKPGNEGYVLQLGNIAVDVDVLENGILSAPEIKDQNAADHQGWSDWYTGDYFGEYDYPWAAGEQQRLRALWMNHAIELADFYAARRKYAEALKLFQKIVIINPYSEEGHLGLMKIFSRLGELQAVEDQYNKLSLLFEQDLGINVPAKAASWFKEWRLQNPGWTSSI</sequence>
<dbReference type="Gene3D" id="1.10.10.10">
    <property type="entry name" value="Winged helix-like DNA-binding domain superfamily/Winged helix DNA-binding domain"/>
    <property type="match status" value="1"/>
</dbReference>